<dbReference type="InterPro" id="IPR036291">
    <property type="entry name" value="NAD(P)-bd_dom_sf"/>
</dbReference>
<dbReference type="SUPFAM" id="SSF51735">
    <property type="entry name" value="NAD(P)-binding Rossmann-fold domains"/>
    <property type="match status" value="1"/>
</dbReference>
<evidence type="ECO:0000256" key="3">
    <source>
        <dbReference type="RuleBase" id="RU000363"/>
    </source>
</evidence>
<comment type="similarity">
    <text evidence="1 3">Belongs to the short-chain dehydrogenases/reductases (SDR) family.</text>
</comment>
<evidence type="ECO:0000313" key="5">
    <source>
        <dbReference type="EMBL" id="WAE75824.1"/>
    </source>
</evidence>
<reference evidence="5 6" key="1">
    <citation type="journal article" date="2013" name="Int. J. Syst. Evol. Microbiol.">
        <title>Description of Streptomonospora sediminis sp. nov. and Streptomonospora nanhaiensis sp. nov., and reclassification of Nocardiopsis arabia Hozzein &amp; Goodfellow 2008 as Streptomonospora arabica comb. nov. and emended description of the genus Streptomonospora.</title>
        <authorList>
            <person name="Zhang D.F."/>
            <person name="Pan H.Q."/>
            <person name="He J."/>
            <person name="Zhang X.M."/>
            <person name="Zhang Y.G."/>
            <person name="Klenk H.P."/>
            <person name="Hu J.C."/>
            <person name="Li W.J."/>
        </authorList>
    </citation>
    <scope>NUCLEOTIDE SEQUENCE [LARGE SCALE GENOMIC DNA]</scope>
    <source>
        <strain evidence="5 6">12A09</strain>
    </source>
</reference>
<sequence length="281" mass="29690">MSIDHASQTTLITGASSGIGAALARRLAERGTGLVLVARRAERLEALAAELRDAHGVGVETVSADLGRPGAGRDLAAEIDRRGLEVTSLVNNAGVGMDGAFREQDPDELGAMVALNVGAVVDLSRAFVGRLAERGDGYLVNVASMAAYQPIPGMAAYAATKSFVLSFTEALWWETRDSGLRTMAFSPGLTRTEFFDAIGAEGYPGGFQTPDEVALALLRALDRRRSVPSALSRAGNVLATSLARFFGRRSAVLVTARAARSAQLMRKSRATPAQRSRGRTK</sequence>
<dbReference type="EMBL" id="CP113264">
    <property type="protein sequence ID" value="WAE75824.1"/>
    <property type="molecule type" value="Genomic_DNA"/>
</dbReference>
<gene>
    <name evidence="5" type="ORF">OUQ99_12415</name>
</gene>
<proteinExistence type="inferred from homology"/>
<accession>A0ABY6YUQ7</accession>
<dbReference type="SMART" id="SM00822">
    <property type="entry name" value="PKS_KR"/>
    <property type="match status" value="1"/>
</dbReference>
<dbReference type="RefSeq" id="WP_267949593.1">
    <property type="nucleotide sequence ID" value="NZ_CP113264.1"/>
</dbReference>
<dbReference type="Gene3D" id="3.40.50.720">
    <property type="entry name" value="NAD(P)-binding Rossmann-like Domain"/>
    <property type="match status" value="1"/>
</dbReference>
<name>A0ABY6YUQ7_9ACTN</name>
<evidence type="ECO:0000259" key="4">
    <source>
        <dbReference type="SMART" id="SM00822"/>
    </source>
</evidence>
<dbReference type="InterPro" id="IPR057326">
    <property type="entry name" value="KR_dom"/>
</dbReference>
<evidence type="ECO:0000313" key="6">
    <source>
        <dbReference type="Proteomes" id="UP001156498"/>
    </source>
</evidence>
<feature type="domain" description="Ketoreductase" evidence="4">
    <location>
        <begin position="8"/>
        <end position="188"/>
    </location>
</feature>
<dbReference type="PRINTS" id="PR00081">
    <property type="entry name" value="GDHRDH"/>
</dbReference>
<protein>
    <submittedName>
        <fullName evidence="5">SDR family oxidoreductase</fullName>
    </submittedName>
</protein>
<dbReference type="PANTHER" id="PTHR44196:SF2">
    <property type="entry name" value="SHORT-CHAIN DEHYDROGENASE-RELATED"/>
    <property type="match status" value="1"/>
</dbReference>
<evidence type="ECO:0000256" key="1">
    <source>
        <dbReference type="ARBA" id="ARBA00006484"/>
    </source>
</evidence>
<dbReference type="Proteomes" id="UP001156498">
    <property type="component" value="Chromosome"/>
</dbReference>
<dbReference type="PRINTS" id="PR00080">
    <property type="entry name" value="SDRFAMILY"/>
</dbReference>
<dbReference type="PIRSF" id="PIRSF000126">
    <property type="entry name" value="11-beta-HSD1"/>
    <property type="match status" value="1"/>
</dbReference>
<dbReference type="Pfam" id="PF00106">
    <property type="entry name" value="adh_short"/>
    <property type="match status" value="1"/>
</dbReference>
<evidence type="ECO:0000256" key="2">
    <source>
        <dbReference type="ARBA" id="ARBA00023002"/>
    </source>
</evidence>
<dbReference type="PANTHER" id="PTHR44196">
    <property type="entry name" value="DEHYDROGENASE/REDUCTASE SDR FAMILY MEMBER 7B"/>
    <property type="match status" value="1"/>
</dbReference>
<dbReference type="InterPro" id="IPR002347">
    <property type="entry name" value="SDR_fam"/>
</dbReference>
<keyword evidence="6" id="KW-1185">Reference proteome</keyword>
<organism evidence="5 6">
    <name type="scientific">Streptomonospora nanhaiensis</name>
    <dbReference type="NCBI Taxonomy" id="1323731"/>
    <lineage>
        <taxon>Bacteria</taxon>
        <taxon>Bacillati</taxon>
        <taxon>Actinomycetota</taxon>
        <taxon>Actinomycetes</taxon>
        <taxon>Streptosporangiales</taxon>
        <taxon>Nocardiopsidaceae</taxon>
        <taxon>Streptomonospora</taxon>
    </lineage>
</organism>
<keyword evidence="2" id="KW-0560">Oxidoreductase</keyword>
<dbReference type="CDD" id="cd05233">
    <property type="entry name" value="SDR_c"/>
    <property type="match status" value="1"/>
</dbReference>